<dbReference type="SUPFAM" id="SSF81321">
    <property type="entry name" value="Family A G protein-coupled receptor-like"/>
    <property type="match status" value="1"/>
</dbReference>
<protein>
    <submittedName>
        <fullName evidence="14">Type 1 serotonin receptor</fullName>
    </submittedName>
</protein>
<dbReference type="InterPro" id="IPR000276">
    <property type="entry name" value="GPCR_Rhodpsn"/>
</dbReference>
<dbReference type="GO" id="GO:0043410">
    <property type="term" value="P:positive regulation of MAPK cascade"/>
    <property type="evidence" value="ECO:0007669"/>
    <property type="project" value="TreeGrafter"/>
</dbReference>
<feature type="transmembrane region" description="Helical" evidence="12">
    <location>
        <begin position="283"/>
        <end position="306"/>
    </location>
</feature>
<dbReference type="InterPro" id="IPR017452">
    <property type="entry name" value="GPCR_Rhodpsn_7TM"/>
</dbReference>
<feature type="domain" description="G-protein coupled receptors family 1 profile" evidence="13">
    <location>
        <begin position="184"/>
        <end position="510"/>
    </location>
</feature>
<dbReference type="PANTHER" id="PTHR24248">
    <property type="entry name" value="ADRENERGIC RECEPTOR-RELATED G-PROTEIN COUPLED RECEPTOR"/>
    <property type="match status" value="1"/>
</dbReference>
<accession>B0F4P9</accession>
<keyword evidence="4 10" id="KW-0812">Transmembrane</keyword>
<keyword evidence="3" id="KW-1003">Cell membrane</keyword>
<feature type="region of interest" description="Disordered" evidence="11">
    <location>
        <begin position="363"/>
        <end position="394"/>
    </location>
</feature>
<feature type="transmembrane region" description="Helical" evidence="12">
    <location>
        <begin position="201"/>
        <end position="223"/>
    </location>
</feature>
<feature type="transmembrane region" description="Helical" evidence="12">
    <location>
        <begin position="243"/>
        <end position="263"/>
    </location>
</feature>
<dbReference type="AlphaFoldDB" id="B0F4P9"/>
<dbReference type="Gene3D" id="1.20.1070.10">
    <property type="entry name" value="Rhodopsin 7-helix transmembrane proteins"/>
    <property type="match status" value="1"/>
</dbReference>
<comment type="subcellular location">
    <subcellularLocation>
        <location evidence="1">Cell membrane</location>
        <topology evidence="1">Multi-pass membrane protein</topology>
    </subcellularLocation>
</comment>
<name>B0F4P9_PROCL</name>
<evidence type="ECO:0000256" key="1">
    <source>
        <dbReference type="ARBA" id="ARBA00004651"/>
    </source>
</evidence>
<dbReference type="PANTHER" id="PTHR24248:SF200">
    <property type="entry name" value="5-HYDROXYTRYPTAMINE RECEPTOR 1B-LIKE ISOFORM X1"/>
    <property type="match status" value="1"/>
</dbReference>
<evidence type="ECO:0000256" key="8">
    <source>
        <dbReference type="ARBA" id="ARBA00023170"/>
    </source>
</evidence>
<keyword evidence="7 12" id="KW-0472">Membrane</keyword>
<evidence type="ECO:0000256" key="12">
    <source>
        <dbReference type="SAM" id="Phobius"/>
    </source>
</evidence>
<keyword evidence="6 10" id="KW-0297">G-protein coupled receptor</keyword>
<keyword evidence="9 10" id="KW-0807">Transducer</keyword>
<feature type="compositionally biased region" description="Basic residues" evidence="11">
    <location>
        <begin position="363"/>
        <end position="383"/>
    </location>
</feature>
<feature type="transmembrane region" description="Helical" evidence="12">
    <location>
        <begin position="172"/>
        <end position="194"/>
    </location>
</feature>
<sequence>MGRENTTSDDWNYTLPNLLEYLDGLLDSGSGQGRPILQDPSKTTDTPATTLWATVGNTPPTTPAPINKPIFPLNFTLRTTMESLLKTPPANVTVMESLTGTVLNAEAGMSTMGMLSPSAPPDLFLSSNDSLVTLDDSFWLGVNDSMNGSRVFGNDTTEGPLVDTVGMVITSVILGIMILTTVIGNVFVIAAILLERNLQQVANFLIVSLAVADLMVACLVMPLGAVYEISKEWILGPELCDMWTSSDVLCCTASILHLVAIALDRYWAVTQVDYIHSRNGTRIGIMILMVWLTAVVVSIAPLFGWKDPDFLVRVNEQKKCLVSQDLAYQVFATMATFYVPLTAILILYWKIFQAARKRIHKSKFGGKKEAKQKKNSNKPKAHRGGADTKPNGVTEHQTTAFTTISSGSPDKSSNNGAVSVSSHISEVSKLEMLPKEHPKKTKKETLEAKREKKAAKTLAIITGAFVICWLPFFVTALLMPICPACYFSDVMFSIFLWLGYFNSTLNPIIYTIFSPEFREAFKRILFGRKSNQRYRPGKVR</sequence>
<dbReference type="PRINTS" id="PR00237">
    <property type="entry name" value="GPCRRHODOPSN"/>
</dbReference>
<dbReference type="PROSITE" id="PS50262">
    <property type="entry name" value="G_PROTEIN_RECEP_F1_2"/>
    <property type="match status" value="1"/>
</dbReference>
<keyword evidence="5 12" id="KW-1133">Transmembrane helix</keyword>
<dbReference type="GO" id="GO:0004930">
    <property type="term" value="F:G protein-coupled receptor activity"/>
    <property type="evidence" value="ECO:0007669"/>
    <property type="project" value="UniProtKB-KW"/>
</dbReference>
<evidence type="ECO:0000256" key="9">
    <source>
        <dbReference type="ARBA" id="ARBA00023224"/>
    </source>
</evidence>
<evidence type="ECO:0000256" key="11">
    <source>
        <dbReference type="SAM" id="MobiDB-lite"/>
    </source>
</evidence>
<organism evidence="14">
    <name type="scientific">Procambarus clarkii</name>
    <name type="common">Red swamp crayfish</name>
    <dbReference type="NCBI Taxonomy" id="6728"/>
    <lineage>
        <taxon>Eukaryota</taxon>
        <taxon>Metazoa</taxon>
        <taxon>Ecdysozoa</taxon>
        <taxon>Arthropoda</taxon>
        <taxon>Crustacea</taxon>
        <taxon>Multicrustacea</taxon>
        <taxon>Malacostraca</taxon>
        <taxon>Eumalacostraca</taxon>
        <taxon>Eucarida</taxon>
        <taxon>Decapoda</taxon>
        <taxon>Pleocyemata</taxon>
        <taxon>Astacidea</taxon>
        <taxon>Astacoidea</taxon>
        <taxon>Cambaridae</taxon>
        <taxon>Procambarus</taxon>
    </lineage>
</organism>
<dbReference type="OrthoDB" id="5956310at2759"/>
<evidence type="ECO:0000256" key="6">
    <source>
        <dbReference type="ARBA" id="ARBA00023040"/>
    </source>
</evidence>
<evidence type="ECO:0000256" key="5">
    <source>
        <dbReference type="ARBA" id="ARBA00022989"/>
    </source>
</evidence>
<dbReference type="GO" id="GO:0005886">
    <property type="term" value="C:plasma membrane"/>
    <property type="evidence" value="ECO:0007669"/>
    <property type="project" value="UniProtKB-SubCell"/>
</dbReference>
<evidence type="ECO:0000256" key="2">
    <source>
        <dbReference type="ARBA" id="ARBA00010663"/>
    </source>
</evidence>
<comment type="similarity">
    <text evidence="2 10">Belongs to the G-protein coupled receptor 1 family.</text>
</comment>
<reference evidence="14" key="1">
    <citation type="journal article" date="2008" name="J. Exp. Biol.">
        <title>Conservation of structure, signaling and pharmacology between two serotonin receptor subtypes from decapod crustaceans, Panulirus interruptus and Procambarus clarkii.</title>
        <authorList>
            <person name="Spitzer N."/>
            <person name="Edwards D.H."/>
            <person name="Baro D.J."/>
        </authorList>
    </citation>
    <scope>NUCLEOTIDE SEQUENCE</scope>
    <source>
        <tissue evidence="14">Nerve</tissue>
    </source>
</reference>
<dbReference type="Pfam" id="PF00001">
    <property type="entry name" value="7tm_1"/>
    <property type="match status" value="1"/>
</dbReference>
<evidence type="ECO:0000256" key="4">
    <source>
        <dbReference type="ARBA" id="ARBA00022692"/>
    </source>
</evidence>
<evidence type="ECO:0000256" key="7">
    <source>
        <dbReference type="ARBA" id="ARBA00023136"/>
    </source>
</evidence>
<feature type="transmembrane region" description="Helical" evidence="12">
    <location>
        <begin position="490"/>
        <end position="513"/>
    </location>
</feature>
<keyword evidence="8 10" id="KW-0675">Receptor</keyword>
<dbReference type="EMBL" id="EU131667">
    <property type="protein sequence ID" value="ABX10973.1"/>
    <property type="molecule type" value="mRNA"/>
</dbReference>
<dbReference type="GO" id="GO:0071880">
    <property type="term" value="P:adenylate cyclase-activating adrenergic receptor signaling pathway"/>
    <property type="evidence" value="ECO:0007669"/>
    <property type="project" value="TreeGrafter"/>
</dbReference>
<evidence type="ECO:0000256" key="10">
    <source>
        <dbReference type="RuleBase" id="RU000688"/>
    </source>
</evidence>
<evidence type="ECO:0000256" key="3">
    <source>
        <dbReference type="ARBA" id="ARBA00022475"/>
    </source>
</evidence>
<evidence type="ECO:0000313" key="14">
    <source>
        <dbReference type="EMBL" id="ABX10973.1"/>
    </source>
</evidence>
<dbReference type="SMART" id="SM01381">
    <property type="entry name" value="7TM_GPCR_Srsx"/>
    <property type="match status" value="1"/>
</dbReference>
<gene>
    <name evidence="14" type="primary">5-HT1alpha</name>
</gene>
<proteinExistence type="evidence at transcript level"/>
<feature type="transmembrane region" description="Helical" evidence="12">
    <location>
        <begin position="326"/>
        <end position="349"/>
    </location>
</feature>
<dbReference type="CDD" id="cd15331">
    <property type="entry name" value="7tmA_5-HT1A_invertebrates"/>
    <property type="match status" value="1"/>
</dbReference>
<feature type="transmembrane region" description="Helical" evidence="12">
    <location>
        <begin position="458"/>
        <end position="478"/>
    </location>
</feature>
<dbReference type="PROSITE" id="PS00237">
    <property type="entry name" value="G_PROTEIN_RECEP_F1_1"/>
    <property type="match status" value="1"/>
</dbReference>
<evidence type="ECO:0000259" key="13">
    <source>
        <dbReference type="PROSITE" id="PS50262"/>
    </source>
</evidence>